<proteinExistence type="inferred from homology"/>
<reference evidence="3 4" key="1">
    <citation type="submission" date="2018-07" db="EMBL/GenBank/DDBJ databases">
        <title>Complete genome sequencing of Ornithinimicrobium sp. AMA3305.</title>
        <authorList>
            <person name="Bae J.-W."/>
        </authorList>
    </citation>
    <scope>NUCLEOTIDE SEQUENCE [LARGE SCALE GENOMIC DNA]</scope>
    <source>
        <strain evidence="3 4">AMA3305</strain>
    </source>
</reference>
<keyword evidence="4" id="KW-1185">Reference proteome</keyword>
<dbReference type="InterPro" id="IPR035905">
    <property type="entry name" value="Barstar-like_sf"/>
</dbReference>
<feature type="domain" description="Barstar (barnase inhibitor)" evidence="2">
    <location>
        <begin position="35"/>
        <end position="103"/>
    </location>
</feature>
<evidence type="ECO:0000256" key="1">
    <source>
        <dbReference type="ARBA" id="ARBA00006845"/>
    </source>
</evidence>
<dbReference type="SUPFAM" id="SSF52038">
    <property type="entry name" value="Barstar-related"/>
    <property type="match status" value="1"/>
</dbReference>
<evidence type="ECO:0000313" key="4">
    <source>
        <dbReference type="Proteomes" id="UP000253790"/>
    </source>
</evidence>
<sequence length="127" mass="13739">MHLLPADQLDPVRTHLRAQGYAVAHAVTPADTELRSAQAEIARALRLPGNAATNLDAMADTLRDLRQIWGSQKVALLWEDAGRLAGEDGRAWWILGELLDEADDLTVVALGEAHLGAPPAPHEQDRA</sequence>
<organism evidence="3 4">
    <name type="scientific">Ornithinimicrobium avium</name>
    <dbReference type="NCBI Taxonomy" id="2283195"/>
    <lineage>
        <taxon>Bacteria</taxon>
        <taxon>Bacillati</taxon>
        <taxon>Actinomycetota</taxon>
        <taxon>Actinomycetes</taxon>
        <taxon>Micrococcales</taxon>
        <taxon>Ornithinimicrobiaceae</taxon>
        <taxon>Ornithinimicrobium</taxon>
    </lineage>
</organism>
<protein>
    <recommendedName>
        <fullName evidence="2">Barstar (barnase inhibitor) domain-containing protein</fullName>
    </recommendedName>
</protein>
<dbReference type="AlphaFoldDB" id="A0A345NPQ2"/>
<gene>
    <name evidence="3" type="ORF">DV701_13565</name>
</gene>
<dbReference type="InterPro" id="IPR000468">
    <property type="entry name" value="Barstar"/>
</dbReference>
<dbReference type="Pfam" id="PF01337">
    <property type="entry name" value="Barstar"/>
    <property type="match status" value="1"/>
</dbReference>
<accession>A0A345NPQ2</accession>
<dbReference type="EMBL" id="CP031229">
    <property type="protein sequence ID" value="AXH97010.1"/>
    <property type="molecule type" value="Genomic_DNA"/>
</dbReference>
<dbReference type="Gene3D" id="3.30.370.10">
    <property type="entry name" value="Barstar-like"/>
    <property type="match status" value="1"/>
</dbReference>
<evidence type="ECO:0000259" key="2">
    <source>
        <dbReference type="Pfam" id="PF01337"/>
    </source>
</evidence>
<dbReference type="RefSeq" id="WP_114929004.1">
    <property type="nucleotide sequence ID" value="NZ_CP031229.1"/>
</dbReference>
<evidence type="ECO:0000313" key="3">
    <source>
        <dbReference type="EMBL" id="AXH97010.1"/>
    </source>
</evidence>
<name>A0A345NPQ2_9MICO</name>
<dbReference type="Proteomes" id="UP000253790">
    <property type="component" value="Chromosome"/>
</dbReference>
<comment type="similarity">
    <text evidence="1">Belongs to the barstar family.</text>
</comment>
<dbReference type="OrthoDB" id="4866960at2"/>
<dbReference type="KEGG" id="orn:DV701_13565"/>